<sequence>MLRVAGPAVALFSGRALFFLPQRGLGPRIGRRSSLRTARGTGVVVGCLHPPSHHTLTGCPISGPSFPPSD</sequence>
<proteinExistence type="predicted"/>
<organism evidence="1 2">
    <name type="scientific">Pleurodeles waltl</name>
    <name type="common">Iberian ribbed newt</name>
    <dbReference type="NCBI Taxonomy" id="8319"/>
    <lineage>
        <taxon>Eukaryota</taxon>
        <taxon>Metazoa</taxon>
        <taxon>Chordata</taxon>
        <taxon>Craniata</taxon>
        <taxon>Vertebrata</taxon>
        <taxon>Euteleostomi</taxon>
        <taxon>Amphibia</taxon>
        <taxon>Batrachia</taxon>
        <taxon>Caudata</taxon>
        <taxon>Salamandroidea</taxon>
        <taxon>Salamandridae</taxon>
        <taxon>Pleurodelinae</taxon>
        <taxon>Pleurodeles</taxon>
    </lineage>
</organism>
<accession>A0AAV7UFM2</accession>
<dbReference type="Proteomes" id="UP001066276">
    <property type="component" value="Chromosome 3_1"/>
</dbReference>
<protein>
    <recommendedName>
        <fullName evidence="3">Secreted protein</fullName>
    </recommendedName>
</protein>
<comment type="caution">
    <text evidence="1">The sequence shown here is derived from an EMBL/GenBank/DDBJ whole genome shotgun (WGS) entry which is preliminary data.</text>
</comment>
<dbReference type="EMBL" id="JANPWB010000005">
    <property type="protein sequence ID" value="KAJ1187106.1"/>
    <property type="molecule type" value="Genomic_DNA"/>
</dbReference>
<dbReference type="AlphaFoldDB" id="A0AAV7UFM2"/>
<evidence type="ECO:0008006" key="3">
    <source>
        <dbReference type="Google" id="ProtNLM"/>
    </source>
</evidence>
<evidence type="ECO:0000313" key="2">
    <source>
        <dbReference type="Proteomes" id="UP001066276"/>
    </source>
</evidence>
<keyword evidence="2" id="KW-1185">Reference proteome</keyword>
<evidence type="ECO:0000313" key="1">
    <source>
        <dbReference type="EMBL" id="KAJ1187106.1"/>
    </source>
</evidence>
<reference evidence="1" key="1">
    <citation type="journal article" date="2022" name="bioRxiv">
        <title>Sequencing and chromosome-scale assembly of the giantPleurodeles waltlgenome.</title>
        <authorList>
            <person name="Brown T."/>
            <person name="Elewa A."/>
            <person name="Iarovenko S."/>
            <person name="Subramanian E."/>
            <person name="Araus A.J."/>
            <person name="Petzold A."/>
            <person name="Susuki M."/>
            <person name="Suzuki K.-i.T."/>
            <person name="Hayashi T."/>
            <person name="Toyoda A."/>
            <person name="Oliveira C."/>
            <person name="Osipova E."/>
            <person name="Leigh N.D."/>
            <person name="Simon A."/>
            <person name="Yun M.H."/>
        </authorList>
    </citation>
    <scope>NUCLEOTIDE SEQUENCE</scope>
    <source>
        <strain evidence="1">20211129_DDA</strain>
        <tissue evidence="1">Liver</tissue>
    </source>
</reference>
<gene>
    <name evidence="1" type="ORF">NDU88_003885</name>
</gene>
<name>A0AAV7UFM2_PLEWA</name>